<gene>
    <name evidence="2" type="ORF">C0Z20_27785</name>
</gene>
<dbReference type="InterPro" id="IPR052989">
    <property type="entry name" value="Mg-chelatase_DI-like"/>
</dbReference>
<proteinExistence type="predicted"/>
<dbReference type="OrthoDB" id="5793213at2"/>
<dbReference type="PANTHER" id="PTHR35023">
    <property type="entry name" value="CHELATASE-RELATED"/>
    <property type="match status" value="1"/>
</dbReference>
<reference evidence="2 3" key="1">
    <citation type="submission" date="2018-01" db="EMBL/GenBank/DDBJ databases">
        <title>Whole genome analyses suggest that Burkholderia sensu lato contains two further novel genera in the rhizoxinica-symbiotica group Mycetohabitans gen. nov., and Trinickia gen. nov.: implications for the evolution of diazotrophy and nodulation in the Burkholderiaceae.</title>
        <authorList>
            <person name="Estrada-de los Santos P."/>
            <person name="Palmer M."/>
            <person name="Chavez-Ramirez B."/>
            <person name="Beukes C."/>
            <person name="Steenkamp E.T."/>
            <person name="Hirsch A.M."/>
            <person name="Manyaka P."/>
            <person name="Maluk M."/>
            <person name="Lafos M."/>
            <person name="Crook M."/>
            <person name="Gross E."/>
            <person name="Simon M.F."/>
            <person name="Bueno dos Reis Junior F."/>
            <person name="Poole P.S."/>
            <person name="Venter S.N."/>
            <person name="James E.K."/>
        </authorList>
    </citation>
    <scope>NUCLEOTIDE SEQUENCE [LARGE SCALE GENOMIC DNA]</scope>
    <source>
        <strain evidence="2 3">JPY 581</strain>
    </source>
</reference>
<accession>A0A2N7WQS5</accession>
<dbReference type="InterPro" id="IPR002035">
    <property type="entry name" value="VWF_A"/>
</dbReference>
<dbReference type="Proteomes" id="UP000235777">
    <property type="component" value="Unassembled WGS sequence"/>
</dbReference>
<evidence type="ECO:0000313" key="3">
    <source>
        <dbReference type="Proteomes" id="UP000235777"/>
    </source>
</evidence>
<evidence type="ECO:0000259" key="1">
    <source>
        <dbReference type="Pfam" id="PF13519"/>
    </source>
</evidence>
<protein>
    <submittedName>
        <fullName evidence="2">Magnesium chelatase</fullName>
    </submittedName>
</protein>
<feature type="domain" description="VWFA" evidence="1">
    <location>
        <begin position="74"/>
        <end position="178"/>
    </location>
</feature>
<dbReference type="PANTHER" id="PTHR35023:SF1">
    <property type="entry name" value="MG-PROTOPORPHYRIN IX CHELATASE"/>
    <property type="match status" value="1"/>
</dbReference>
<keyword evidence="3" id="KW-1185">Reference proteome</keyword>
<dbReference type="AlphaFoldDB" id="A0A2N7WQS5"/>
<sequence length="228" mass="25136">MSHRKGATAADSRSGFRWPDGALAARGIRAGVRPRSGKRIAWPATLEKKRQDRLRAEHLRFVREESKTGILHCFLLDCSASMRGGARLATAKGLLLACFNRAASERAEVALICFGGARADLRFGPAVPRWWNERWLRPIGGGGGTPFQLGMRSAARLLEHAARNKPGQERVLWVLTDGRSSDRPMRPSAADRIVLVDCENGAPALGRCRQLAREWGAMYVRAEEIAAR</sequence>
<comment type="caution">
    <text evidence="2">The sequence shown here is derived from an EMBL/GenBank/DDBJ whole genome shotgun (WGS) entry which is preliminary data.</text>
</comment>
<name>A0A2N7WQS5_9BURK</name>
<dbReference type="InterPro" id="IPR036465">
    <property type="entry name" value="vWFA_dom_sf"/>
</dbReference>
<dbReference type="Pfam" id="PF13519">
    <property type="entry name" value="VWA_2"/>
    <property type="match status" value="1"/>
</dbReference>
<evidence type="ECO:0000313" key="2">
    <source>
        <dbReference type="EMBL" id="PMS31692.1"/>
    </source>
</evidence>
<dbReference type="Gene3D" id="3.40.50.410">
    <property type="entry name" value="von Willebrand factor, type A domain"/>
    <property type="match status" value="1"/>
</dbReference>
<dbReference type="SUPFAM" id="SSF53300">
    <property type="entry name" value="vWA-like"/>
    <property type="match status" value="1"/>
</dbReference>
<dbReference type="EMBL" id="PNYC01000025">
    <property type="protein sequence ID" value="PMS31692.1"/>
    <property type="molecule type" value="Genomic_DNA"/>
</dbReference>
<organism evidence="2 3">
    <name type="scientific">Trinickia symbiotica</name>
    <dbReference type="NCBI Taxonomy" id="863227"/>
    <lineage>
        <taxon>Bacteria</taxon>
        <taxon>Pseudomonadati</taxon>
        <taxon>Pseudomonadota</taxon>
        <taxon>Betaproteobacteria</taxon>
        <taxon>Burkholderiales</taxon>
        <taxon>Burkholderiaceae</taxon>
        <taxon>Trinickia</taxon>
    </lineage>
</organism>